<name>A0ABM7PDC2_9BACT</name>
<evidence type="ECO:0000313" key="4">
    <source>
        <dbReference type="Proteomes" id="UP001320148"/>
    </source>
</evidence>
<proteinExistence type="predicted"/>
<dbReference type="RefSeq" id="WP_236891376.1">
    <property type="nucleotide sequence ID" value="NZ_AP024488.1"/>
</dbReference>
<accession>A0ABM7PDC2</accession>
<gene>
    <name evidence="3" type="ORF">DSLASN_07220</name>
</gene>
<dbReference type="Proteomes" id="UP001320148">
    <property type="component" value="Chromosome"/>
</dbReference>
<evidence type="ECO:0000256" key="1">
    <source>
        <dbReference type="SAM" id="MobiDB-lite"/>
    </source>
</evidence>
<dbReference type="PROSITE" id="PS51788">
    <property type="entry name" value="CULT"/>
    <property type="match status" value="1"/>
</dbReference>
<dbReference type="Gene3D" id="2.170.150.20">
    <property type="entry name" value="Peptide methionine sulfoxide reductase"/>
    <property type="match status" value="1"/>
</dbReference>
<sequence>MMFIHPPELARTLPMDLPPVTGAGAFFPLETKDCPKKRGDRPGKAKAPVRKKGTATEAVDHSGGGEVLVCATCRFPITRESERMEVNGSHTHGFANPHGLYYDIGCFAFAPGCAFSSESSAEFSWFAGHRWRLAVCRGCGTHMGWLFESKAGSFAGLILAALTLEQEEGSQGARGQGR</sequence>
<evidence type="ECO:0000313" key="3">
    <source>
        <dbReference type="EMBL" id="BCS95090.1"/>
    </source>
</evidence>
<feature type="compositionally biased region" description="Basic and acidic residues" evidence="1">
    <location>
        <begin position="34"/>
        <end position="43"/>
    </location>
</feature>
<keyword evidence="4" id="KW-1185">Reference proteome</keyword>
<dbReference type="EMBL" id="AP024488">
    <property type="protein sequence ID" value="BCS95090.1"/>
    <property type="molecule type" value="Genomic_DNA"/>
</dbReference>
<organism evidence="3 4">
    <name type="scientific">Desulfoluna limicola</name>
    <dbReference type="NCBI Taxonomy" id="2810562"/>
    <lineage>
        <taxon>Bacteria</taxon>
        <taxon>Pseudomonadati</taxon>
        <taxon>Thermodesulfobacteriota</taxon>
        <taxon>Desulfobacteria</taxon>
        <taxon>Desulfobacterales</taxon>
        <taxon>Desulfolunaceae</taxon>
        <taxon>Desulfoluna</taxon>
    </lineage>
</organism>
<dbReference type="InterPro" id="IPR034750">
    <property type="entry name" value="CULT"/>
</dbReference>
<evidence type="ECO:0000259" key="2">
    <source>
        <dbReference type="PROSITE" id="PS51788"/>
    </source>
</evidence>
<protein>
    <recommendedName>
        <fullName evidence="2">CULT domain-containing protein</fullName>
    </recommendedName>
</protein>
<dbReference type="CDD" id="cd15777">
    <property type="entry name" value="CRBN_C_like"/>
    <property type="match status" value="1"/>
</dbReference>
<reference evidence="3 4" key="1">
    <citation type="submission" date="2021-02" db="EMBL/GenBank/DDBJ databases">
        <title>Complete genome of Desulfoluna sp. strain ASN36.</title>
        <authorList>
            <person name="Takahashi A."/>
            <person name="Kojima H."/>
            <person name="Fukui M."/>
        </authorList>
    </citation>
    <scope>NUCLEOTIDE SEQUENCE [LARGE SCALE GENOMIC DNA]</scope>
    <source>
        <strain evidence="3 4">ASN36</strain>
    </source>
</reference>
<feature type="domain" description="CULT" evidence="2">
    <location>
        <begin position="65"/>
        <end position="166"/>
    </location>
</feature>
<feature type="region of interest" description="Disordered" evidence="1">
    <location>
        <begin position="34"/>
        <end position="57"/>
    </location>
</feature>